<dbReference type="RefSeq" id="WP_106523900.1">
    <property type="nucleotide sequence ID" value="NZ_PYGD01000007.1"/>
</dbReference>
<reference evidence="2 3" key="1">
    <citation type="submission" date="2018-03" db="EMBL/GenBank/DDBJ databases">
        <title>Genomic Encyclopedia of Type Strains, Phase III (KMG-III): the genomes of soil and plant-associated and newly described type strains.</title>
        <authorList>
            <person name="Whitman W."/>
        </authorList>
    </citation>
    <scope>NUCLEOTIDE SEQUENCE [LARGE SCALE GENOMIC DNA]</scope>
    <source>
        <strain evidence="2 3">CGMCC 1.12700</strain>
    </source>
</reference>
<comment type="caution">
    <text evidence="2">The sequence shown here is derived from an EMBL/GenBank/DDBJ whole genome shotgun (WGS) entry which is preliminary data.</text>
</comment>
<gene>
    <name evidence="2" type="ORF">B0I18_10724</name>
</gene>
<dbReference type="GO" id="GO:0043565">
    <property type="term" value="F:sequence-specific DNA binding"/>
    <property type="evidence" value="ECO:0007669"/>
    <property type="project" value="InterPro"/>
</dbReference>
<dbReference type="OrthoDB" id="935959at2"/>
<keyword evidence="3" id="KW-1185">Reference proteome</keyword>
<dbReference type="PROSITE" id="PS01124">
    <property type="entry name" value="HTH_ARAC_FAMILY_2"/>
    <property type="match status" value="1"/>
</dbReference>
<evidence type="ECO:0000313" key="3">
    <source>
        <dbReference type="Proteomes" id="UP000240572"/>
    </source>
</evidence>
<name>A0A2P8D072_9BACT</name>
<accession>A0A2P8D072</accession>
<dbReference type="Pfam" id="PF20240">
    <property type="entry name" value="DUF6597"/>
    <property type="match status" value="1"/>
</dbReference>
<dbReference type="Proteomes" id="UP000240572">
    <property type="component" value="Unassembled WGS sequence"/>
</dbReference>
<dbReference type="GO" id="GO:0003700">
    <property type="term" value="F:DNA-binding transcription factor activity"/>
    <property type="evidence" value="ECO:0007669"/>
    <property type="project" value="InterPro"/>
</dbReference>
<dbReference type="InterPro" id="IPR018060">
    <property type="entry name" value="HTH_AraC"/>
</dbReference>
<dbReference type="Gene3D" id="1.10.10.60">
    <property type="entry name" value="Homeodomain-like"/>
    <property type="match status" value="1"/>
</dbReference>
<evidence type="ECO:0000259" key="1">
    <source>
        <dbReference type="PROSITE" id="PS01124"/>
    </source>
</evidence>
<feature type="domain" description="HTH araC/xylS-type" evidence="1">
    <location>
        <begin position="175"/>
        <end position="258"/>
    </location>
</feature>
<proteinExistence type="predicted"/>
<dbReference type="InterPro" id="IPR046532">
    <property type="entry name" value="DUF6597"/>
</dbReference>
<evidence type="ECO:0000313" key="2">
    <source>
        <dbReference type="EMBL" id="PSK90614.1"/>
    </source>
</evidence>
<dbReference type="AlphaFoldDB" id="A0A2P8D072"/>
<protein>
    <recommendedName>
        <fullName evidence="1">HTH araC/xylS-type domain-containing protein</fullName>
    </recommendedName>
</protein>
<organism evidence="2 3">
    <name type="scientific">Taibaiella chishuiensis</name>
    <dbReference type="NCBI Taxonomy" id="1434707"/>
    <lineage>
        <taxon>Bacteria</taxon>
        <taxon>Pseudomonadati</taxon>
        <taxon>Bacteroidota</taxon>
        <taxon>Chitinophagia</taxon>
        <taxon>Chitinophagales</taxon>
        <taxon>Chitinophagaceae</taxon>
        <taxon>Taibaiella</taxon>
    </lineage>
</organism>
<dbReference type="EMBL" id="PYGD01000007">
    <property type="protein sequence ID" value="PSK90614.1"/>
    <property type="molecule type" value="Genomic_DNA"/>
</dbReference>
<sequence length="272" mass="30466">MKPPVRHTEFFSTAHYAAAYTFAAPPPALQDYVELVWQSRFDALDLERQPEVHEQLLAHLSSSLVFSEGQPFAVTSAGQTRSINSDALLVGQHSGPIQFHHLKDNKLTGIKLKPGTFYRLSGIPADALCNNIVSLQTLAPGLYQQLRTLSPTSALTQIFNNFHPQAHSFRYNAVKTAMQVYLAGMPENQHPERVAAQVHLTPRTLNRYFKEVLGIAPRKAFSIARLRKALGDRSARKASGQAFSFYDYGYTDHSHFYKDLATYGHLHSLQQS</sequence>